<dbReference type="GO" id="GO:0046951">
    <property type="term" value="P:ketone body biosynthetic process"/>
    <property type="evidence" value="ECO:0007669"/>
    <property type="project" value="TreeGrafter"/>
</dbReference>
<name>A0A1U7JH90_9HYPH</name>
<dbReference type="STRING" id="197461.A3843_11135"/>
<dbReference type="PANTHER" id="PTHR42738">
    <property type="entry name" value="HYDROXYMETHYLGLUTARYL-COA LYASE"/>
    <property type="match status" value="1"/>
</dbReference>
<dbReference type="RefSeq" id="WP_028481079.1">
    <property type="nucleotide sequence ID" value="NZ_LVVZ01000015.1"/>
</dbReference>
<dbReference type="Pfam" id="PF00682">
    <property type="entry name" value="HMGL-like"/>
    <property type="match status" value="1"/>
</dbReference>
<keyword evidence="6" id="KW-1185">Reference proteome</keyword>
<evidence type="ECO:0000259" key="4">
    <source>
        <dbReference type="PROSITE" id="PS50991"/>
    </source>
</evidence>
<dbReference type="FunFam" id="3.20.20.70:FF:000071">
    <property type="entry name" value="Hydroxymethylglutaryl-CoA lyase"/>
    <property type="match status" value="1"/>
</dbReference>
<gene>
    <name evidence="5" type="ORF">A3843_11135</name>
</gene>
<dbReference type="CDD" id="cd07938">
    <property type="entry name" value="DRE_TIM_HMGL"/>
    <property type="match status" value="1"/>
</dbReference>
<keyword evidence="2" id="KW-0479">Metal-binding</keyword>
<dbReference type="InterPro" id="IPR000891">
    <property type="entry name" value="PYR_CT"/>
</dbReference>
<dbReference type="GO" id="GO:0046872">
    <property type="term" value="F:metal ion binding"/>
    <property type="evidence" value="ECO:0007669"/>
    <property type="project" value="UniProtKB-KW"/>
</dbReference>
<sequence>MSDYVTLFEMGPRDGLQNEKTLISTPAKIELIDRLSDCGFTKIEATSFVSPKWVPQMADATEVLAGITRKPGVKYTALTPNLKGYERAVAAKADEVAIFGSASEGFSQANINCSIEESLARFAPLVDRARTEGLPVRGYVSCVVRCPYDGDTNPAKVAEVIAQLLEMGCYEVSLGDTIGAGTPETIRAMLAASLKVAPASRLAGHYHDTGDKAIANIEASLDLGLRTFDTAIGGLGGCPYAPGAKGNVSTIAVAERLHALGFDTGLDMEKCRAAQAFITELKEGAQ</sequence>
<dbReference type="EMBL" id="LVVZ01000015">
    <property type="protein sequence ID" value="OKL44113.1"/>
    <property type="molecule type" value="Genomic_DNA"/>
</dbReference>
<feature type="domain" description="Pyruvate carboxyltransferase" evidence="4">
    <location>
        <begin position="5"/>
        <end position="272"/>
    </location>
</feature>
<keyword evidence="3 5" id="KW-0456">Lyase</keyword>
<dbReference type="SUPFAM" id="SSF51569">
    <property type="entry name" value="Aldolase"/>
    <property type="match status" value="1"/>
</dbReference>
<dbReference type="Gene3D" id="3.20.20.70">
    <property type="entry name" value="Aldolase class I"/>
    <property type="match status" value="1"/>
</dbReference>
<dbReference type="AlphaFoldDB" id="A0A1U7JH90"/>
<evidence type="ECO:0000256" key="1">
    <source>
        <dbReference type="ARBA" id="ARBA00009405"/>
    </source>
</evidence>
<evidence type="ECO:0000313" key="5">
    <source>
        <dbReference type="EMBL" id="OKL44113.1"/>
    </source>
</evidence>
<dbReference type="InterPro" id="IPR043594">
    <property type="entry name" value="HMGL"/>
</dbReference>
<reference evidence="5 6" key="1">
    <citation type="submission" date="2016-03" db="EMBL/GenBank/DDBJ databases">
        <title>Genome sequence of Nesiotobacter sp. nov., a moderately halophilic alphaproteobacterium isolated from the Yellow Sea, China.</title>
        <authorList>
            <person name="Zhang G."/>
            <person name="Zhang R."/>
        </authorList>
    </citation>
    <scope>NUCLEOTIDE SEQUENCE [LARGE SCALE GENOMIC DNA]</scope>
    <source>
        <strain evidence="5 6">WB1-6</strain>
    </source>
</reference>
<proteinExistence type="inferred from homology"/>
<evidence type="ECO:0000256" key="3">
    <source>
        <dbReference type="ARBA" id="ARBA00023239"/>
    </source>
</evidence>
<organism evidence="5 6">
    <name type="scientific">Pseudovibrio exalbescens</name>
    <dbReference type="NCBI Taxonomy" id="197461"/>
    <lineage>
        <taxon>Bacteria</taxon>
        <taxon>Pseudomonadati</taxon>
        <taxon>Pseudomonadota</taxon>
        <taxon>Alphaproteobacteria</taxon>
        <taxon>Hyphomicrobiales</taxon>
        <taxon>Stappiaceae</taxon>
        <taxon>Pseudovibrio</taxon>
    </lineage>
</organism>
<dbReference type="InterPro" id="IPR013785">
    <property type="entry name" value="Aldolase_TIM"/>
</dbReference>
<evidence type="ECO:0000256" key="2">
    <source>
        <dbReference type="ARBA" id="ARBA00022723"/>
    </source>
</evidence>
<dbReference type="GO" id="GO:0004419">
    <property type="term" value="F:hydroxymethylglutaryl-CoA lyase activity"/>
    <property type="evidence" value="ECO:0007669"/>
    <property type="project" value="TreeGrafter"/>
</dbReference>
<dbReference type="Proteomes" id="UP000185783">
    <property type="component" value="Unassembled WGS sequence"/>
</dbReference>
<dbReference type="PANTHER" id="PTHR42738:SF7">
    <property type="entry name" value="HYDROXYMETHYLGLUTARYL-COA LYASE"/>
    <property type="match status" value="1"/>
</dbReference>
<comment type="similarity">
    <text evidence="1">Belongs to the HMG-CoA lyase family.</text>
</comment>
<dbReference type="GO" id="GO:0006552">
    <property type="term" value="P:L-leucine catabolic process"/>
    <property type="evidence" value="ECO:0007669"/>
    <property type="project" value="TreeGrafter"/>
</dbReference>
<protein>
    <submittedName>
        <fullName evidence="5">Hydroxymethylglutaryl-CoA lyase</fullName>
    </submittedName>
</protein>
<comment type="caution">
    <text evidence="5">The sequence shown here is derived from an EMBL/GenBank/DDBJ whole genome shotgun (WGS) entry which is preliminary data.</text>
</comment>
<dbReference type="PROSITE" id="PS50991">
    <property type="entry name" value="PYR_CT"/>
    <property type="match status" value="1"/>
</dbReference>
<dbReference type="NCBIfam" id="NF004283">
    <property type="entry name" value="PRK05692.1"/>
    <property type="match status" value="1"/>
</dbReference>
<accession>A0A1U7JH90</accession>
<evidence type="ECO:0000313" key="6">
    <source>
        <dbReference type="Proteomes" id="UP000185783"/>
    </source>
</evidence>